<dbReference type="PROSITE" id="PS50113">
    <property type="entry name" value="PAC"/>
    <property type="match status" value="1"/>
</dbReference>
<feature type="domain" description="Response regulatory" evidence="7">
    <location>
        <begin position="578"/>
        <end position="692"/>
    </location>
</feature>
<evidence type="ECO:0000256" key="3">
    <source>
        <dbReference type="ARBA" id="ARBA00022553"/>
    </source>
</evidence>
<gene>
    <name evidence="9" type="ORF">GTW51_21895</name>
</gene>
<evidence type="ECO:0000313" key="10">
    <source>
        <dbReference type="Proteomes" id="UP000476332"/>
    </source>
</evidence>
<dbReference type="SUPFAM" id="SSF52172">
    <property type="entry name" value="CheY-like"/>
    <property type="match status" value="2"/>
</dbReference>
<dbReference type="SMART" id="SM00388">
    <property type="entry name" value="HisKA"/>
    <property type="match status" value="1"/>
</dbReference>
<dbReference type="PROSITE" id="PS50110">
    <property type="entry name" value="RESPONSE_REGULATORY"/>
    <property type="match status" value="2"/>
</dbReference>
<sequence>MPKDFKPEDAHDWKAKPANGLAAEQLVPFGVYRPKVLAVDDDPRNLLAIEVVLESVADVVTARSGEEALRLLLKEEFAVILLDVFMPGLDGYETARLLRQRKQSKRIPIIFLTAANKEDAHMLRGYDMGAVDYVFKPFEPTILKSKVAVFVDLFNKAREIREKAAVEQRLLEQNLKANAEKLVVEQALRQSEERQALILRSLPLAMYVSERSIASASPHFIGGDLKNLTGFDSAAFDADPNLWASRVHPGDQHAVSNLAATLDVSGAAVAQYRWQCADGSYKHLLNHIILLKDADGAATTVAGTVLDVTDRRELEDQLIQAQKMDAIGKLTGGIAHDFNNLLASILGGLKLIERRMQPTEEVQNIINLTRHAAEQGAGLISRMLTFSRRQQLDPDVLHLSDLAANINGLLEPALGGLIRMNWRVEEDIWPAFVDPRQLELALMNLIINARDAMPDGGTITVRGENQTLSGDSPANLPAGDYVVVVVEDTGCGIPPDIIERVIEPFFTTKDVGKGTGLGLSTVYGFARQSGGTLKIASSLDRGTQIGLWLPRSDRKGRQERGPRPPALPKVPTIQGTGVILLVDDSSSLLATTAALLRDSEFEVVCAGGGAEALAILEKDPDRFDLIITDFAMPIVSGVEVVRFARNLRSDWPAIIITGYADLTALGARPIGVPVLSKPFTDEELLDAIRSVTSSRIP</sequence>
<organism evidence="9 10">
    <name type="scientific">Aurantimonas aggregata</name>
    <dbReference type="NCBI Taxonomy" id="2047720"/>
    <lineage>
        <taxon>Bacteria</taxon>
        <taxon>Pseudomonadati</taxon>
        <taxon>Pseudomonadota</taxon>
        <taxon>Alphaproteobacteria</taxon>
        <taxon>Hyphomicrobiales</taxon>
        <taxon>Aurantimonadaceae</taxon>
        <taxon>Aurantimonas</taxon>
    </lineage>
</organism>
<dbReference type="SUPFAM" id="SSF55874">
    <property type="entry name" value="ATPase domain of HSP90 chaperone/DNA topoisomerase II/histidine kinase"/>
    <property type="match status" value="1"/>
</dbReference>
<dbReference type="InterPro" id="IPR011006">
    <property type="entry name" value="CheY-like_superfamily"/>
</dbReference>
<dbReference type="AlphaFoldDB" id="A0A6L9MN32"/>
<dbReference type="PANTHER" id="PTHR43547:SF2">
    <property type="entry name" value="HYBRID SIGNAL TRANSDUCTION HISTIDINE KINASE C"/>
    <property type="match status" value="1"/>
</dbReference>
<evidence type="ECO:0000256" key="5">
    <source>
        <dbReference type="SAM" id="MobiDB-lite"/>
    </source>
</evidence>
<evidence type="ECO:0000256" key="2">
    <source>
        <dbReference type="ARBA" id="ARBA00012438"/>
    </source>
</evidence>
<feature type="domain" description="PAC" evidence="8">
    <location>
        <begin position="268"/>
        <end position="320"/>
    </location>
</feature>
<evidence type="ECO:0000259" key="6">
    <source>
        <dbReference type="PROSITE" id="PS50109"/>
    </source>
</evidence>
<dbReference type="InterPro" id="IPR036890">
    <property type="entry name" value="HATPase_C_sf"/>
</dbReference>
<dbReference type="RefSeq" id="WP_163046166.1">
    <property type="nucleotide sequence ID" value="NZ_JAAAMJ010000036.1"/>
</dbReference>
<dbReference type="Gene3D" id="3.40.50.2300">
    <property type="match status" value="2"/>
</dbReference>
<dbReference type="EMBL" id="JAAAMJ010000036">
    <property type="protein sequence ID" value="NDV89319.1"/>
    <property type="molecule type" value="Genomic_DNA"/>
</dbReference>
<feature type="domain" description="Response regulatory" evidence="7">
    <location>
        <begin position="35"/>
        <end position="151"/>
    </location>
</feature>
<dbReference type="InterPro" id="IPR003594">
    <property type="entry name" value="HATPase_dom"/>
</dbReference>
<dbReference type="PANTHER" id="PTHR43547">
    <property type="entry name" value="TWO-COMPONENT HISTIDINE KINASE"/>
    <property type="match status" value="1"/>
</dbReference>
<dbReference type="InterPro" id="IPR036097">
    <property type="entry name" value="HisK_dim/P_sf"/>
</dbReference>
<dbReference type="SMART" id="SM00387">
    <property type="entry name" value="HATPase_c"/>
    <property type="match status" value="1"/>
</dbReference>
<feature type="domain" description="Histidine kinase" evidence="6">
    <location>
        <begin position="333"/>
        <end position="553"/>
    </location>
</feature>
<dbReference type="Gene3D" id="3.30.565.10">
    <property type="entry name" value="Histidine kinase-like ATPase, C-terminal domain"/>
    <property type="match status" value="1"/>
</dbReference>
<dbReference type="PROSITE" id="PS50109">
    <property type="entry name" value="HIS_KIN"/>
    <property type="match status" value="1"/>
</dbReference>
<reference evidence="9 10" key="1">
    <citation type="submission" date="2020-01" db="EMBL/GenBank/DDBJ databases">
        <title>Genomes of bacteria type strains.</title>
        <authorList>
            <person name="Chen J."/>
            <person name="Zhu S."/>
            <person name="Chen J."/>
        </authorList>
    </citation>
    <scope>NUCLEOTIDE SEQUENCE [LARGE SCALE GENOMIC DNA]</scope>
    <source>
        <strain evidence="9 10">KCTC 52919</strain>
    </source>
</reference>
<dbReference type="SMART" id="SM00448">
    <property type="entry name" value="REC"/>
    <property type="match status" value="2"/>
</dbReference>
<evidence type="ECO:0000313" key="9">
    <source>
        <dbReference type="EMBL" id="NDV89319.1"/>
    </source>
</evidence>
<dbReference type="InterPro" id="IPR013655">
    <property type="entry name" value="PAS_fold_3"/>
</dbReference>
<dbReference type="Pfam" id="PF00512">
    <property type="entry name" value="HisKA"/>
    <property type="match status" value="1"/>
</dbReference>
<dbReference type="InterPro" id="IPR000700">
    <property type="entry name" value="PAS-assoc_C"/>
</dbReference>
<dbReference type="EC" id="2.7.13.3" evidence="2"/>
<dbReference type="Gene3D" id="3.30.450.20">
    <property type="entry name" value="PAS domain"/>
    <property type="match status" value="1"/>
</dbReference>
<feature type="region of interest" description="Disordered" evidence="5">
    <location>
        <begin position="550"/>
        <end position="571"/>
    </location>
</feature>
<name>A0A6L9MN32_9HYPH</name>
<keyword evidence="3 4" id="KW-0597">Phosphoprotein</keyword>
<dbReference type="Pfam" id="PF02518">
    <property type="entry name" value="HATPase_c"/>
    <property type="match status" value="1"/>
</dbReference>
<dbReference type="Gene3D" id="1.10.287.130">
    <property type="match status" value="1"/>
</dbReference>
<evidence type="ECO:0000256" key="4">
    <source>
        <dbReference type="PROSITE-ProRule" id="PRU00169"/>
    </source>
</evidence>
<feature type="compositionally biased region" description="Basic and acidic residues" evidence="5">
    <location>
        <begin position="551"/>
        <end position="562"/>
    </location>
</feature>
<dbReference type="InterPro" id="IPR003661">
    <property type="entry name" value="HisK_dim/P_dom"/>
</dbReference>
<comment type="caution">
    <text evidence="9">The sequence shown here is derived from an EMBL/GenBank/DDBJ whole genome shotgun (WGS) entry which is preliminary data.</text>
</comment>
<dbReference type="InterPro" id="IPR035965">
    <property type="entry name" value="PAS-like_dom_sf"/>
</dbReference>
<dbReference type="PRINTS" id="PR00344">
    <property type="entry name" value="BCTRLSENSOR"/>
</dbReference>
<evidence type="ECO:0000259" key="8">
    <source>
        <dbReference type="PROSITE" id="PS50113"/>
    </source>
</evidence>
<dbReference type="GO" id="GO:0000155">
    <property type="term" value="F:phosphorelay sensor kinase activity"/>
    <property type="evidence" value="ECO:0007669"/>
    <property type="project" value="InterPro"/>
</dbReference>
<evidence type="ECO:0000259" key="7">
    <source>
        <dbReference type="PROSITE" id="PS50110"/>
    </source>
</evidence>
<dbReference type="Pfam" id="PF08447">
    <property type="entry name" value="PAS_3"/>
    <property type="match status" value="1"/>
</dbReference>
<keyword evidence="10" id="KW-1185">Reference proteome</keyword>
<evidence type="ECO:0000256" key="1">
    <source>
        <dbReference type="ARBA" id="ARBA00000085"/>
    </source>
</evidence>
<accession>A0A6L9MN32</accession>
<dbReference type="CDD" id="cd00082">
    <property type="entry name" value="HisKA"/>
    <property type="match status" value="1"/>
</dbReference>
<dbReference type="SUPFAM" id="SSF47384">
    <property type="entry name" value="Homodimeric domain of signal transducing histidine kinase"/>
    <property type="match status" value="1"/>
</dbReference>
<dbReference type="InterPro" id="IPR005467">
    <property type="entry name" value="His_kinase_dom"/>
</dbReference>
<protein>
    <recommendedName>
        <fullName evidence="2">histidine kinase</fullName>
        <ecNumber evidence="2">2.7.13.3</ecNumber>
    </recommendedName>
</protein>
<dbReference type="Proteomes" id="UP000476332">
    <property type="component" value="Unassembled WGS sequence"/>
</dbReference>
<proteinExistence type="predicted"/>
<dbReference type="InterPro" id="IPR001789">
    <property type="entry name" value="Sig_transdc_resp-reg_receiver"/>
</dbReference>
<dbReference type="SUPFAM" id="SSF55785">
    <property type="entry name" value="PYP-like sensor domain (PAS domain)"/>
    <property type="match status" value="1"/>
</dbReference>
<feature type="modified residue" description="4-aspartylphosphate" evidence="4">
    <location>
        <position position="629"/>
    </location>
</feature>
<dbReference type="Pfam" id="PF00072">
    <property type="entry name" value="Response_reg"/>
    <property type="match status" value="2"/>
</dbReference>
<comment type="catalytic activity">
    <reaction evidence="1">
        <text>ATP + protein L-histidine = ADP + protein N-phospho-L-histidine.</text>
        <dbReference type="EC" id="2.7.13.3"/>
    </reaction>
</comment>
<dbReference type="InterPro" id="IPR004358">
    <property type="entry name" value="Sig_transdc_His_kin-like_C"/>
</dbReference>
<feature type="modified residue" description="4-aspartylphosphate" evidence="4">
    <location>
        <position position="83"/>
    </location>
</feature>